<dbReference type="InterPro" id="IPR036259">
    <property type="entry name" value="MFS_trans_sf"/>
</dbReference>
<dbReference type="PROSITE" id="PS50850">
    <property type="entry name" value="MFS"/>
    <property type="match status" value="1"/>
</dbReference>
<organism evidence="8 9">
    <name type="scientific">Myxozyma melibiosi</name>
    <dbReference type="NCBI Taxonomy" id="54550"/>
    <lineage>
        <taxon>Eukaryota</taxon>
        <taxon>Fungi</taxon>
        <taxon>Dikarya</taxon>
        <taxon>Ascomycota</taxon>
        <taxon>Saccharomycotina</taxon>
        <taxon>Lipomycetes</taxon>
        <taxon>Lipomycetales</taxon>
        <taxon>Lipomycetaceae</taxon>
        <taxon>Myxozyma</taxon>
    </lineage>
</organism>
<gene>
    <name evidence="8" type="ORF">BZA70DRAFT_240483</name>
</gene>
<feature type="domain" description="Major facilitator superfamily (MFS) profile" evidence="7">
    <location>
        <begin position="113"/>
        <end position="542"/>
    </location>
</feature>
<accession>A0ABR1F235</accession>
<dbReference type="SUPFAM" id="SSF103473">
    <property type="entry name" value="MFS general substrate transporter"/>
    <property type="match status" value="1"/>
</dbReference>
<proteinExistence type="predicted"/>
<dbReference type="GeneID" id="90036012"/>
<evidence type="ECO:0000313" key="9">
    <source>
        <dbReference type="Proteomes" id="UP001498771"/>
    </source>
</evidence>
<dbReference type="InterPro" id="IPR020846">
    <property type="entry name" value="MFS_dom"/>
</dbReference>
<feature type="transmembrane region" description="Helical" evidence="6">
    <location>
        <begin position="453"/>
        <end position="473"/>
    </location>
</feature>
<feature type="transmembrane region" description="Helical" evidence="6">
    <location>
        <begin position="179"/>
        <end position="198"/>
    </location>
</feature>
<evidence type="ECO:0000256" key="3">
    <source>
        <dbReference type="ARBA" id="ARBA00022989"/>
    </source>
</evidence>
<comment type="caution">
    <text evidence="8">The sequence shown here is derived from an EMBL/GenBank/DDBJ whole genome shotgun (WGS) entry which is preliminary data.</text>
</comment>
<evidence type="ECO:0000256" key="4">
    <source>
        <dbReference type="ARBA" id="ARBA00023136"/>
    </source>
</evidence>
<feature type="transmembrane region" description="Helical" evidence="6">
    <location>
        <begin position="238"/>
        <end position="263"/>
    </location>
</feature>
<feature type="transmembrane region" description="Helical" evidence="6">
    <location>
        <begin position="269"/>
        <end position="293"/>
    </location>
</feature>
<dbReference type="Gene3D" id="1.20.1250.20">
    <property type="entry name" value="MFS general substrate transporter like domains"/>
    <property type="match status" value="1"/>
</dbReference>
<name>A0ABR1F235_9ASCO</name>
<evidence type="ECO:0000256" key="2">
    <source>
        <dbReference type="ARBA" id="ARBA00022692"/>
    </source>
</evidence>
<protein>
    <submittedName>
        <fullName evidence="8">Major facilitator superfamily domain-containing protein</fullName>
    </submittedName>
</protein>
<dbReference type="RefSeq" id="XP_064766942.1">
    <property type="nucleotide sequence ID" value="XM_064910500.1"/>
</dbReference>
<dbReference type="InterPro" id="IPR011701">
    <property type="entry name" value="MFS"/>
</dbReference>
<feature type="transmembrane region" description="Helical" evidence="6">
    <location>
        <begin position="422"/>
        <end position="441"/>
    </location>
</feature>
<keyword evidence="9" id="KW-1185">Reference proteome</keyword>
<evidence type="ECO:0000256" key="5">
    <source>
        <dbReference type="SAM" id="MobiDB-lite"/>
    </source>
</evidence>
<dbReference type="PANTHER" id="PTHR23502:SF74">
    <property type="entry name" value="MAJOR FACILITATOR SUPERFAMILY (MFS) PROFILE DOMAIN-CONTAINING PROTEIN"/>
    <property type="match status" value="1"/>
</dbReference>
<feature type="transmembrane region" description="Helical" evidence="6">
    <location>
        <begin position="343"/>
        <end position="368"/>
    </location>
</feature>
<dbReference type="PANTHER" id="PTHR23502">
    <property type="entry name" value="MAJOR FACILITATOR SUPERFAMILY"/>
    <property type="match status" value="1"/>
</dbReference>
<sequence>MVAVHDPIGDELQSKVEIELVAGSSTDPELLLHRYISRDGERLVKVPTHHSQRSARVVSKVDEKDTHSLSEKDSASSSGRANADEENAPTLIDFEEGDPEDPRNLSPFRKNLITVTIILSLLNSTFASSITSGLSRAIREQWGVASIMTGLLVSLYMVGYVLGPLCYAPMSEHIGRRPVLVAAFTFYFIFSVACPVAPNIGSLLAFRFLQGLFATCPIAVSGGVFADIYADPIKRGRAVALFCGSTIMGALSAPFISGFIAASHMGWRFAFWVNAIFAGCVLAILVFSVPETFRPVLLQKRAKKLRSQGQNVVSAYELEDKDFKSFVVHVLLRPVIMLYKEPIVAAICVYIGMMYGLLYMFFLAYPIIFQELRGLSPGKGGLMLLPIGLGAICVTIAHYLYDIHIQKLRKNKVQVTLEQDRLFITMFSGWFIPVGLFWLAWTSYPSVPDEVVMLGGIFFGVGFTSLFIGFLNYVTDCYKIYAASAHGIMSVTRSLIAASFPLFAPAMYHHMGVHWATSLWAFVALFLAPVTVVFYKFGPEIRAHSEFASALLAQDL</sequence>
<feature type="transmembrane region" description="Helical" evidence="6">
    <location>
        <begin position="480"/>
        <end position="503"/>
    </location>
</feature>
<evidence type="ECO:0000313" key="8">
    <source>
        <dbReference type="EMBL" id="KAK7203909.1"/>
    </source>
</evidence>
<reference evidence="8 9" key="1">
    <citation type="submission" date="2024-03" db="EMBL/GenBank/DDBJ databases">
        <title>Genome-scale model development and genomic sequencing of the oleaginous clade Lipomyces.</title>
        <authorList>
            <consortium name="Lawrence Berkeley National Laboratory"/>
            <person name="Czajka J.J."/>
            <person name="Han Y."/>
            <person name="Kim J."/>
            <person name="Mondo S.J."/>
            <person name="Hofstad B.A."/>
            <person name="Robles A."/>
            <person name="Haridas S."/>
            <person name="Riley R."/>
            <person name="LaButti K."/>
            <person name="Pangilinan J."/>
            <person name="Andreopoulos W."/>
            <person name="Lipzen A."/>
            <person name="Yan J."/>
            <person name="Wang M."/>
            <person name="Ng V."/>
            <person name="Grigoriev I.V."/>
            <person name="Spatafora J.W."/>
            <person name="Magnuson J.K."/>
            <person name="Baker S.E."/>
            <person name="Pomraning K.R."/>
        </authorList>
    </citation>
    <scope>NUCLEOTIDE SEQUENCE [LARGE SCALE GENOMIC DNA]</scope>
    <source>
        <strain evidence="8 9">Phaff 52-87</strain>
    </source>
</reference>
<feature type="region of interest" description="Disordered" evidence="5">
    <location>
        <begin position="47"/>
        <end position="103"/>
    </location>
</feature>
<evidence type="ECO:0000256" key="6">
    <source>
        <dbReference type="SAM" id="Phobius"/>
    </source>
</evidence>
<dbReference type="CDD" id="cd17323">
    <property type="entry name" value="MFS_Tpo1_MDR_like"/>
    <property type="match status" value="1"/>
</dbReference>
<feature type="transmembrane region" description="Helical" evidence="6">
    <location>
        <begin position="112"/>
        <end position="130"/>
    </location>
</feature>
<feature type="transmembrane region" description="Helical" evidence="6">
    <location>
        <begin position="515"/>
        <end position="535"/>
    </location>
</feature>
<dbReference type="Pfam" id="PF07690">
    <property type="entry name" value="MFS_1"/>
    <property type="match status" value="1"/>
</dbReference>
<dbReference type="Proteomes" id="UP001498771">
    <property type="component" value="Unassembled WGS sequence"/>
</dbReference>
<feature type="transmembrane region" description="Helical" evidence="6">
    <location>
        <begin position="204"/>
        <end position="226"/>
    </location>
</feature>
<keyword evidence="3 6" id="KW-1133">Transmembrane helix</keyword>
<evidence type="ECO:0000256" key="1">
    <source>
        <dbReference type="ARBA" id="ARBA00004141"/>
    </source>
</evidence>
<evidence type="ECO:0000259" key="7">
    <source>
        <dbReference type="PROSITE" id="PS50850"/>
    </source>
</evidence>
<keyword evidence="4 6" id="KW-0472">Membrane</keyword>
<comment type="subcellular location">
    <subcellularLocation>
        <location evidence="1">Membrane</location>
        <topology evidence="1">Multi-pass membrane protein</topology>
    </subcellularLocation>
</comment>
<feature type="compositionally biased region" description="Basic and acidic residues" evidence="5">
    <location>
        <begin position="59"/>
        <end position="74"/>
    </location>
</feature>
<feature type="transmembrane region" description="Helical" evidence="6">
    <location>
        <begin position="142"/>
        <end position="167"/>
    </location>
</feature>
<dbReference type="EMBL" id="JBBJBU010000010">
    <property type="protein sequence ID" value="KAK7203909.1"/>
    <property type="molecule type" value="Genomic_DNA"/>
</dbReference>
<feature type="transmembrane region" description="Helical" evidence="6">
    <location>
        <begin position="380"/>
        <end position="401"/>
    </location>
</feature>
<keyword evidence="2 6" id="KW-0812">Transmembrane</keyword>